<keyword evidence="3" id="KW-0282">Flagellum</keyword>
<keyword evidence="4" id="KW-1185">Reference proteome</keyword>
<dbReference type="InterPro" id="IPR021136">
    <property type="entry name" value="Flagellar_hook_control-like_C"/>
</dbReference>
<comment type="caution">
    <text evidence="3">The sequence shown here is derived from an EMBL/GenBank/DDBJ whole genome shotgun (WGS) entry which is preliminary data.</text>
</comment>
<name>A0A4R3JSL3_9PROT</name>
<evidence type="ECO:0000313" key="4">
    <source>
        <dbReference type="Proteomes" id="UP000295135"/>
    </source>
</evidence>
<gene>
    <name evidence="3" type="ORF">EDC61_11746</name>
</gene>
<proteinExistence type="predicted"/>
<protein>
    <submittedName>
        <fullName evidence="3">Flagellar hook-length control protein FliK</fullName>
    </submittedName>
</protein>
<dbReference type="RefSeq" id="WP_126460709.1">
    <property type="nucleotide sequence ID" value="NZ_AP018721.1"/>
</dbReference>
<evidence type="ECO:0000259" key="2">
    <source>
        <dbReference type="Pfam" id="PF02120"/>
    </source>
</evidence>
<evidence type="ECO:0000313" key="3">
    <source>
        <dbReference type="EMBL" id="TCS70141.1"/>
    </source>
</evidence>
<feature type="region of interest" description="Disordered" evidence="1">
    <location>
        <begin position="127"/>
        <end position="154"/>
    </location>
</feature>
<feature type="domain" description="Flagellar hook-length control protein-like C-terminal" evidence="2">
    <location>
        <begin position="355"/>
        <end position="423"/>
    </location>
</feature>
<evidence type="ECO:0000256" key="1">
    <source>
        <dbReference type="SAM" id="MobiDB-lite"/>
    </source>
</evidence>
<keyword evidence="3" id="KW-0966">Cell projection</keyword>
<dbReference type="Proteomes" id="UP000295135">
    <property type="component" value="Unassembled WGS sequence"/>
</dbReference>
<dbReference type="OrthoDB" id="5296742at2"/>
<dbReference type="Pfam" id="PF02120">
    <property type="entry name" value="Flg_hook"/>
    <property type="match status" value="1"/>
</dbReference>
<dbReference type="EMBL" id="SLZY01000017">
    <property type="protein sequence ID" value="TCS70141.1"/>
    <property type="molecule type" value="Genomic_DNA"/>
</dbReference>
<feature type="compositionally biased region" description="Polar residues" evidence="1">
    <location>
        <begin position="129"/>
        <end position="151"/>
    </location>
</feature>
<dbReference type="AlphaFoldDB" id="A0A4R3JSL3"/>
<accession>A0A4R3JSL3</accession>
<reference evidence="3 4" key="1">
    <citation type="submission" date="2019-03" db="EMBL/GenBank/DDBJ databases">
        <title>Genomic Encyclopedia of Type Strains, Phase IV (KMG-IV): sequencing the most valuable type-strain genomes for metagenomic binning, comparative biology and taxonomic classification.</title>
        <authorList>
            <person name="Goeker M."/>
        </authorList>
    </citation>
    <scope>NUCLEOTIDE SEQUENCE [LARGE SCALE GENOMIC DNA]</scope>
    <source>
        <strain evidence="3 4">DSM 103923</strain>
    </source>
</reference>
<keyword evidence="3" id="KW-0969">Cilium</keyword>
<sequence>MNINLLPAAVVEWLKSQGTTLLQGQRPVTRPLQFEPGKTYEGRLLQNLAGGRSLVQIANQLLDMALPKGSKPGDTLRLTYLKAAPQPTFLLQPQPGRIGETQAVRLSEAASRIATLVRWAGTTAMPAGASQSANPISQAVTQPSGNPTSATPGGAAQAAQLKAALPDAAGLTARAPAAGQAAGGPASNYVANQTANQATPGLVGRLAQPDASQLGARLVAPPLPGGTTPASSAALLASVPLLEEGSAEAEAWLGPLRQAVKTSGLFYEAHQARWVRGEQTLAELQREPQAKLAQAEFAGNRVAELDGMPEEAARLAGRQLQMLEGQPFVWQGQAWPGQMLQWLIEERPEGEGGGEEEPPAWRTQMRLKLPRLGGVFAEIDLMAQGLRFRLRADDAQTLAQMREAVPLLTKRLDAAGLAVLAVRIEPGFAEAEEGDGVAG</sequence>
<organism evidence="3 4">
    <name type="scientific">Sulfuritortus calidifontis</name>
    <dbReference type="NCBI Taxonomy" id="1914471"/>
    <lineage>
        <taxon>Bacteria</taxon>
        <taxon>Pseudomonadati</taxon>
        <taxon>Pseudomonadota</taxon>
        <taxon>Betaproteobacteria</taxon>
        <taxon>Nitrosomonadales</taxon>
        <taxon>Thiobacillaceae</taxon>
        <taxon>Sulfuritortus</taxon>
    </lineage>
</organism>